<name>A0A388LMS2_CHABU</name>
<dbReference type="InterPro" id="IPR017214">
    <property type="entry name" value="UCP037471"/>
</dbReference>
<dbReference type="PANTHER" id="PTHR23130">
    <property type="entry name" value="CYTOCHROME B561 AND DOMON DOMAIN-CONTAINING PROTEIN"/>
    <property type="match status" value="1"/>
</dbReference>
<feature type="chain" id="PRO_5017470767" description="Cytochrome b561 domain-containing protein" evidence="10">
    <location>
        <begin position="34"/>
        <end position="455"/>
    </location>
</feature>
<evidence type="ECO:0000313" key="13">
    <source>
        <dbReference type="EMBL" id="GBG83640.1"/>
    </source>
</evidence>
<evidence type="ECO:0000256" key="6">
    <source>
        <dbReference type="ARBA" id="ARBA00022989"/>
    </source>
</evidence>
<dbReference type="Gene3D" id="1.20.120.1770">
    <property type="match status" value="1"/>
</dbReference>
<accession>A0A388LMS2</accession>
<evidence type="ECO:0000256" key="5">
    <source>
        <dbReference type="ARBA" id="ARBA00022982"/>
    </source>
</evidence>
<feature type="transmembrane region" description="Helical" evidence="9">
    <location>
        <begin position="253"/>
        <end position="272"/>
    </location>
</feature>
<gene>
    <name evidence="13" type="ORF">CBR_g37443</name>
</gene>
<evidence type="ECO:0000313" key="14">
    <source>
        <dbReference type="Proteomes" id="UP000265515"/>
    </source>
</evidence>
<keyword evidence="8" id="KW-0408">Iron</keyword>
<evidence type="ECO:0000259" key="12">
    <source>
        <dbReference type="PROSITE" id="PS50939"/>
    </source>
</evidence>
<keyword evidence="7 9" id="KW-0472">Membrane</keyword>
<evidence type="ECO:0000256" key="7">
    <source>
        <dbReference type="ARBA" id="ARBA00023136"/>
    </source>
</evidence>
<dbReference type="GO" id="GO:0046872">
    <property type="term" value="F:metal ion binding"/>
    <property type="evidence" value="ECO:0007669"/>
    <property type="project" value="UniProtKB-KW"/>
</dbReference>
<keyword evidence="8" id="KW-0479">Metal-binding</keyword>
<dbReference type="CDD" id="cd08760">
    <property type="entry name" value="Cyt_b561_FRRS1_like"/>
    <property type="match status" value="1"/>
</dbReference>
<dbReference type="InterPro" id="IPR006593">
    <property type="entry name" value="Cyt_b561/ferric_Rdtase_TM"/>
</dbReference>
<reference evidence="13 14" key="1">
    <citation type="journal article" date="2018" name="Cell">
        <title>The Chara Genome: Secondary Complexity and Implications for Plant Terrestrialization.</title>
        <authorList>
            <person name="Nishiyama T."/>
            <person name="Sakayama H."/>
            <person name="Vries J.D."/>
            <person name="Buschmann H."/>
            <person name="Saint-Marcoux D."/>
            <person name="Ullrich K.K."/>
            <person name="Haas F.B."/>
            <person name="Vanderstraeten L."/>
            <person name="Becker D."/>
            <person name="Lang D."/>
            <person name="Vosolsobe S."/>
            <person name="Rombauts S."/>
            <person name="Wilhelmsson P.K.I."/>
            <person name="Janitza P."/>
            <person name="Kern R."/>
            <person name="Heyl A."/>
            <person name="Rumpler F."/>
            <person name="Villalobos L.I.A.C."/>
            <person name="Clay J.M."/>
            <person name="Skokan R."/>
            <person name="Toyoda A."/>
            <person name="Suzuki Y."/>
            <person name="Kagoshima H."/>
            <person name="Schijlen E."/>
            <person name="Tajeshwar N."/>
            <person name="Catarino B."/>
            <person name="Hetherington A.J."/>
            <person name="Saltykova A."/>
            <person name="Bonnot C."/>
            <person name="Breuninger H."/>
            <person name="Symeonidi A."/>
            <person name="Radhakrishnan G.V."/>
            <person name="Van Nieuwerburgh F."/>
            <person name="Deforce D."/>
            <person name="Chang C."/>
            <person name="Karol K.G."/>
            <person name="Hedrich R."/>
            <person name="Ulvskov P."/>
            <person name="Glockner G."/>
            <person name="Delwiche C.F."/>
            <person name="Petrasek J."/>
            <person name="Van de Peer Y."/>
            <person name="Friml J."/>
            <person name="Beilby M."/>
            <person name="Dolan L."/>
            <person name="Kohara Y."/>
            <person name="Sugano S."/>
            <person name="Fujiyama A."/>
            <person name="Delaux P.-M."/>
            <person name="Quint M."/>
            <person name="TheiBen G."/>
            <person name="Hagemann M."/>
            <person name="Harholt J."/>
            <person name="Dunand C."/>
            <person name="Zachgo S."/>
            <person name="Langdale J."/>
            <person name="Maumus F."/>
            <person name="Straeten D.V.D."/>
            <person name="Gould S.B."/>
            <person name="Rensing S.A."/>
        </authorList>
    </citation>
    <scope>NUCLEOTIDE SEQUENCE [LARGE SCALE GENOMIC DNA]</scope>
    <source>
        <strain evidence="13 14">S276</strain>
    </source>
</reference>
<dbReference type="OMA" id="AMEDMAK"/>
<dbReference type="OrthoDB" id="2419613at2759"/>
<dbReference type="PANTHER" id="PTHR23130:SF199">
    <property type="entry name" value="CYTOCHROME B561 AND DOMON DOMAIN-CONTAINING PROTEIN"/>
    <property type="match status" value="1"/>
</dbReference>
<feature type="transmembrane region" description="Helical" evidence="9">
    <location>
        <begin position="322"/>
        <end position="340"/>
    </location>
</feature>
<dbReference type="InterPro" id="IPR005018">
    <property type="entry name" value="DOMON_domain"/>
</dbReference>
<dbReference type="STRING" id="69332.A0A388LMS2"/>
<dbReference type="SMART" id="SM00665">
    <property type="entry name" value="B561"/>
    <property type="match status" value="1"/>
</dbReference>
<organism evidence="13 14">
    <name type="scientific">Chara braunii</name>
    <name type="common">Braun's stonewort</name>
    <dbReference type="NCBI Taxonomy" id="69332"/>
    <lineage>
        <taxon>Eukaryota</taxon>
        <taxon>Viridiplantae</taxon>
        <taxon>Streptophyta</taxon>
        <taxon>Charophyceae</taxon>
        <taxon>Charales</taxon>
        <taxon>Characeae</taxon>
        <taxon>Chara</taxon>
    </lineage>
</organism>
<evidence type="ECO:0000256" key="9">
    <source>
        <dbReference type="SAM" id="Phobius"/>
    </source>
</evidence>
<feature type="domain" description="Cytochrome b561" evidence="12">
    <location>
        <begin position="221"/>
        <end position="411"/>
    </location>
</feature>
<keyword evidence="14" id="KW-1185">Reference proteome</keyword>
<keyword evidence="6 9" id="KW-1133">Transmembrane helix</keyword>
<feature type="transmembrane region" description="Helical" evidence="9">
    <location>
        <begin position="378"/>
        <end position="400"/>
    </location>
</feature>
<dbReference type="PROSITE" id="PS50939">
    <property type="entry name" value="CYTOCHROME_B561"/>
    <property type="match status" value="1"/>
</dbReference>
<comment type="caution">
    <text evidence="13">The sequence shown here is derived from an EMBL/GenBank/DDBJ whole genome shotgun (WGS) entry which is preliminary data.</text>
</comment>
<evidence type="ECO:0000256" key="10">
    <source>
        <dbReference type="SAM" id="SignalP"/>
    </source>
</evidence>
<feature type="domain" description="DOMON" evidence="11">
    <location>
        <begin position="59"/>
        <end position="185"/>
    </location>
</feature>
<evidence type="ECO:0000256" key="2">
    <source>
        <dbReference type="ARBA" id="ARBA00022448"/>
    </source>
</evidence>
<keyword evidence="2" id="KW-0813">Transport</keyword>
<evidence type="ECO:0000256" key="3">
    <source>
        <dbReference type="ARBA" id="ARBA00022692"/>
    </source>
</evidence>
<dbReference type="Proteomes" id="UP000265515">
    <property type="component" value="Unassembled WGS sequence"/>
</dbReference>
<keyword evidence="5" id="KW-0249">Electron transport</keyword>
<feature type="binding site" description="axial binding residue" evidence="8">
    <location>
        <position position="254"/>
    </location>
    <ligand>
        <name>heme b</name>
        <dbReference type="ChEBI" id="CHEBI:60344"/>
        <label>1</label>
    </ligand>
    <ligandPart>
        <name>Fe</name>
        <dbReference type="ChEBI" id="CHEBI:18248"/>
    </ligandPart>
</feature>
<feature type="transmembrane region" description="Helical" evidence="9">
    <location>
        <begin position="292"/>
        <end position="310"/>
    </location>
</feature>
<feature type="binding site" description="axial binding residue" evidence="8">
    <location>
        <position position="320"/>
    </location>
    <ligand>
        <name>heme b</name>
        <dbReference type="ChEBI" id="CHEBI:60344"/>
        <label>1</label>
    </ligand>
    <ligandPart>
        <name>Fe</name>
        <dbReference type="ChEBI" id="CHEBI:18248"/>
    </ligandPart>
</feature>
<sequence length="455" mass="50396">MKMNNVFASPFFFFFVICVFLLALEAMVGTTLAAAEGGGPCDIFDGENTVHFPVCYDHLGIRMAWAYRSSDRHLYVVVRCFSPAGHYFGWGLSPARQEGEVMLNSSALVAYRGDNGVPEVHMYKLARQDPSGVVKDSGDLNVVFRAVSANEADPSMMSMRFEIEFDDDDNIDVDVHAATAIWAKGRMTDSKAGVLEAHLPGDNGYLRNLDFENAAIAEGKKKKKNADGSDRISMAFPSDYLGGDGASRGVKNIHGAFGILSYGIIIPLGVIVARHLRPGWEDWFDTHRGMQVVGFILGVIGFSLGLMLGHRSKGEEHKRHRSVGITIIVFTALQVMALIFRPGKEHEWRNCWSLYHHGIGYLVVLLGVIQIFNGFDILHVAVGWKVVYVLILVLILLLEVTLEVAKLYRWYVENQQQPKGPQHMPAGRMPSGVAMEDMAKPTGPRHAYNTQNIAI</sequence>
<dbReference type="GO" id="GO:0016020">
    <property type="term" value="C:membrane"/>
    <property type="evidence" value="ECO:0007669"/>
    <property type="project" value="UniProtKB-SubCell"/>
</dbReference>
<keyword evidence="3 9" id="KW-0812">Transmembrane</keyword>
<evidence type="ECO:0000259" key="11">
    <source>
        <dbReference type="PROSITE" id="PS50836"/>
    </source>
</evidence>
<evidence type="ECO:0000256" key="1">
    <source>
        <dbReference type="ARBA" id="ARBA00004370"/>
    </source>
</evidence>
<feature type="binding site" description="axial binding residue" evidence="8">
    <location>
        <position position="287"/>
    </location>
    <ligand>
        <name>heme b</name>
        <dbReference type="ChEBI" id="CHEBI:60344"/>
        <label>1</label>
    </ligand>
    <ligandPart>
        <name>Fe</name>
        <dbReference type="ChEBI" id="CHEBI:18248"/>
    </ligandPart>
</feature>
<feature type="signal peptide" evidence="10">
    <location>
        <begin position="1"/>
        <end position="33"/>
    </location>
</feature>
<dbReference type="AlphaFoldDB" id="A0A388LMS2"/>
<comment type="subcellular location">
    <subcellularLocation>
        <location evidence="1">Membrane</location>
    </subcellularLocation>
</comment>
<proteinExistence type="predicted"/>
<dbReference type="EMBL" id="BFEA01000446">
    <property type="protein sequence ID" value="GBG83640.1"/>
    <property type="molecule type" value="Genomic_DNA"/>
</dbReference>
<evidence type="ECO:0000256" key="8">
    <source>
        <dbReference type="PIRSR" id="PIRSR037471-1"/>
    </source>
</evidence>
<evidence type="ECO:0000256" key="4">
    <source>
        <dbReference type="ARBA" id="ARBA00022729"/>
    </source>
</evidence>
<feature type="transmembrane region" description="Helical" evidence="9">
    <location>
        <begin position="352"/>
        <end position="372"/>
    </location>
</feature>
<feature type="binding site" description="axial binding residue" evidence="8">
    <location>
        <position position="356"/>
    </location>
    <ligand>
        <name>heme b</name>
        <dbReference type="ChEBI" id="CHEBI:60344"/>
        <label>1</label>
    </ligand>
    <ligandPart>
        <name>Fe</name>
        <dbReference type="ChEBI" id="CHEBI:18248"/>
    </ligandPart>
</feature>
<protein>
    <recommendedName>
        <fullName evidence="15">Cytochrome b561 domain-containing protein</fullName>
    </recommendedName>
</protein>
<dbReference type="Gramene" id="GBG83640">
    <property type="protein sequence ID" value="GBG83640"/>
    <property type="gene ID" value="CBR_g37443"/>
</dbReference>
<keyword evidence="4 10" id="KW-0732">Signal</keyword>
<evidence type="ECO:0008006" key="15">
    <source>
        <dbReference type="Google" id="ProtNLM"/>
    </source>
</evidence>
<dbReference type="PROSITE" id="PS50836">
    <property type="entry name" value="DOMON"/>
    <property type="match status" value="1"/>
</dbReference>
<dbReference type="PIRSF" id="PIRSF037471">
    <property type="entry name" value="UCP037471"/>
    <property type="match status" value="1"/>
</dbReference>